<gene>
    <name evidence="3" type="ORF">H4F98_09240</name>
</gene>
<feature type="transmembrane region" description="Helical" evidence="2">
    <location>
        <begin position="27"/>
        <end position="57"/>
    </location>
</feature>
<comment type="caution">
    <text evidence="3">The sequence shown here is derived from an EMBL/GenBank/DDBJ whole genome shotgun (WGS) entry which is preliminary data.</text>
</comment>
<evidence type="ECO:0000313" key="3">
    <source>
        <dbReference type="EMBL" id="MBB1060756.1"/>
    </source>
</evidence>
<organism evidence="3 4">
    <name type="scientific">Marilutibacter spongiae</name>
    <dbReference type="NCBI Taxonomy" id="2025720"/>
    <lineage>
        <taxon>Bacteria</taxon>
        <taxon>Pseudomonadati</taxon>
        <taxon>Pseudomonadota</taxon>
        <taxon>Gammaproteobacteria</taxon>
        <taxon>Lysobacterales</taxon>
        <taxon>Lysobacteraceae</taxon>
        <taxon>Marilutibacter</taxon>
    </lineage>
</organism>
<name>A0A7W3TM91_9GAMM</name>
<reference evidence="3 4" key="1">
    <citation type="submission" date="2020-08" db="EMBL/GenBank/DDBJ databases">
        <authorList>
            <person name="Xu S."/>
            <person name="Li A."/>
        </authorList>
    </citation>
    <scope>NUCLEOTIDE SEQUENCE [LARGE SCALE GENOMIC DNA]</scope>
    <source>
        <strain evidence="3 4">119BY6-57</strain>
    </source>
</reference>
<proteinExistence type="predicted"/>
<keyword evidence="2" id="KW-1133">Transmembrane helix</keyword>
<dbReference type="Proteomes" id="UP000523196">
    <property type="component" value="Unassembled WGS sequence"/>
</dbReference>
<keyword evidence="2" id="KW-0472">Membrane</keyword>
<accession>A0A7W3TM91</accession>
<dbReference type="RefSeq" id="WP_182686988.1">
    <property type="nucleotide sequence ID" value="NZ_JACHTF010000008.1"/>
</dbReference>
<keyword evidence="4" id="KW-1185">Reference proteome</keyword>
<evidence type="ECO:0000256" key="1">
    <source>
        <dbReference type="SAM" id="MobiDB-lite"/>
    </source>
</evidence>
<feature type="transmembrane region" description="Helical" evidence="2">
    <location>
        <begin position="69"/>
        <end position="95"/>
    </location>
</feature>
<sequence>MSPSEDEDTCVATVEDARPRDLPGCGFLLVLVLLFHASMSFNLALASGFVLGVFYAFLPPVAAKVVATLALSTCPVFAGTSLLVWLALLLAMLRARKVLRRATRDRWPTGAIALCLPILLTWSLLASGEAVRTIAMHRALHEARPDCHATRTLWSSLHEWSDGFGHRQAHAWFVKHGVRFLWSYRKMAFVPDTRPWLNGGRCRQSGGTRLPAASGARRSVDPAPPPAA</sequence>
<feature type="transmembrane region" description="Helical" evidence="2">
    <location>
        <begin position="107"/>
        <end position="125"/>
    </location>
</feature>
<dbReference type="EMBL" id="JACHTF010000008">
    <property type="protein sequence ID" value="MBB1060756.1"/>
    <property type="molecule type" value="Genomic_DNA"/>
</dbReference>
<keyword evidence="2" id="KW-0812">Transmembrane</keyword>
<evidence type="ECO:0000256" key="2">
    <source>
        <dbReference type="SAM" id="Phobius"/>
    </source>
</evidence>
<dbReference type="AlphaFoldDB" id="A0A7W3TM91"/>
<protein>
    <submittedName>
        <fullName evidence="3">Uncharacterized protein</fullName>
    </submittedName>
</protein>
<evidence type="ECO:0000313" key="4">
    <source>
        <dbReference type="Proteomes" id="UP000523196"/>
    </source>
</evidence>
<feature type="region of interest" description="Disordered" evidence="1">
    <location>
        <begin position="201"/>
        <end position="228"/>
    </location>
</feature>